<feature type="transmembrane region" description="Helical" evidence="7">
    <location>
        <begin position="108"/>
        <end position="126"/>
    </location>
</feature>
<gene>
    <name evidence="8" type="ORF">SLS62_010914</name>
</gene>
<dbReference type="Proteomes" id="UP001320420">
    <property type="component" value="Unassembled WGS sequence"/>
</dbReference>
<evidence type="ECO:0000256" key="5">
    <source>
        <dbReference type="ARBA" id="ARBA00023136"/>
    </source>
</evidence>
<proteinExistence type="predicted"/>
<evidence type="ECO:0000256" key="7">
    <source>
        <dbReference type="SAM" id="Phobius"/>
    </source>
</evidence>
<keyword evidence="9" id="KW-1185">Reference proteome</keyword>
<evidence type="ECO:0000256" key="2">
    <source>
        <dbReference type="ARBA" id="ARBA00022448"/>
    </source>
</evidence>
<organism evidence="8 9">
    <name type="scientific">Diatrype stigma</name>
    <dbReference type="NCBI Taxonomy" id="117547"/>
    <lineage>
        <taxon>Eukaryota</taxon>
        <taxon>Fungi</taxon>
        <taxon>Dikarya</taxon>
        <taxon>Ascomycota</taxon>
        <taxon>Pezizomycotina</taxon>
        <taxon>Sordariomycetes</taxon>
        <taxon>Xylariomycetidae</taxon>
        <taxon>Xylariales</taxon>
        <taxon>Diatrypaceae</taxon>
        <taxon>Diatrype</taxon>
    </lineage>
</organism>
<accession>A0AAN9U7S4</accession>
<feature type="transmembrane region" description="Helical" evidence="7">
    <location>
        <begin position="35"/>
        <end position="56"/>
    </location>
</feature>
<evidence type="ECO:0000256" key="3">
    <source>
        <dbReference type="ARBA" id="ARBA00022692"/>
    </source>
</evidence>
<dbReference type="GO" id="GO:0005886">
    <property type="term" value="C:plasma membrane"/>
    <property type="evidence" value="ECO:0007669"/>
    <property type="project" value="TreeGrafter"/>
</dbReference>
<keyword evidence="5 7" id="KW-0472">Membrane</keyword>
<feature type="transmembrane region" description="Helical" evidence="7">
    <location>
        <begin position="336"/>
        <end position="354"/>
    </location>
</feature>
<reference evidence="8 9" key="1">
    <citation type="submission" date="2024-02" db="EMBL/GenBank/DDBJ databases">
        <title>De novo assembly and annotation of 12 fungi associated with fruit tree decline syndrome in Ontario, Canada.</title>
        <authorList>
            <person name="Sulman M."/>
            <person name="Ellouze W."/>
            <person name="Ilyukhin E."/>
        </authorList>
    </citation>
    <scope>NUCLEOTIDE SEQUENCE [LARGE SCALE GENOMIC DNA]</scope>
    <source>
        <strain evidence="8 9">M11/M66-122</strain>
    </source>
</reference>
<dbReference type="SUPFAM" id="SSF103473">
    <property type="entry name" value="MFS general substrate transporter"/>
    <property type="match status" value="1"/>
</dbReference>
<dbReference type="AlphaFoldDB" id="A0AAN9U7S4"/>
<keyword evidence="3 7" id="KW-0812">Transmembrane</keyword>
<keyword evidence="2" id="KW-0813">Transport</keyword>
<feature type="transmembrane region" description="Helical" evidence="7">
    <location>
        <begin position="522"/>
        <end position="542"/>
    </location>
</feature>
<dbReference type="InterPro" id="IPR036259">
    <property type="entry name" value="MFS_trans_sf"/>
</dbReference>
<feature type="transmembrane region" description="Helical" evidence="7">
    <location>
        <begin position="492"/>
        <end position="510"/>
    </location>
</feature>
<dbReference type="Gene3D" id="1.20.1250.20">
    <property type="entry name" value="MFS general substrate transporter like domains"/>
    <property type="match status" value="1"/>
</dbReference>
<protein>
    <submittedName>
        <fullName evidence="8">Uncharacterized protein</fullName>
    </submittedName>
</protein>
<evidence type="ECO:0000313" key="8">
    <source>
        <dbReference type="EMBL" id="KAK7741902.1"/>
    </source>
</evidence>
<feature type="transmembrane region" description="Helical" evidence="7">
    <location>
        <begin position="155"/>
        <end position="172"/>
    </location>
</feature>
<evidence type="ECO:0000256" key="4">
    <source>
        <dbReference type="ARBA" id="ARBA00022989"/>
    </source>
</evidence>
<evidence type="ECO:0000256" key="1">
    <source>
        <dbReference type="ARBA" id="ARBA00004141"/>
    </source>
</evidence>
<keyword evidence="4 7" id="KW-1133">Transmembrane helix</keyword>
<dbReference type="PANTHER" id="PTHR19432">
    <property type="entry name" value="SUGAR TRANSPORTER"/>
    <property type="match status" value="1"/>
</dbReference>
<feature type="region of interest" description="Disordered" evidence="6">
    <location>
        <begin position="445"/>
        <end position="477"/>
    </location>
</feature>
<feature type="transmembrane region" description="Helical" evidence="7">
    <location>
        <begin position="233"/>
        <end position="255"/>
    </location>
</feature>
<feature type="transmembrane region" description="Helical" evidence="7">
    <location>
        <begin position="193"/>
        <end position="213"/>
    </location>
</feature>
<dbReference type="GO" id="GO:0008506">
    <property type="term" value="F:sucrose:proton symporter activity"/>
    <property type="evidence" value="ECO:0007669"/>
    <property type="project" value="TreeGrafter"/>
</dbReference>
<feature type="transmembrane region" description="Helical" evidence="7">
    <location>
        <begin position="399"/>
        <end position="421"/>
    </location>
</feature>
<evidence type="ECO:0000256" key="6">
    <source>
        <dbReference type="SAM" id="MobiDB-lite"/>
    </source>
</evidence>
<dbReference type="PANTHER" id="PTHR19432:SF35">
    <property type="entry name" value="SOLUTE CARRIER FAMILY 45 MEMBER 3 ISOFORM X1"/>
    <property type="match status" value="1"/>
</dbReference>
<sequence length="561" mass="59832">MDLDGDADDDLDQIWHEVEPEIQSPKSSFPPSRTLGFLFLLTAGLGGLQGIFALIFSNGSAHLKDLGLSKPAQAIVWMAGPVAGMTIQPYCGICSDHCLASWGRRRPFIAWGAVAAVASLLGLASTKRLAAFLVCLCVDSCSSADAHFQEEPVKVAAANITVFFIVALNIAIQPLQGGLRALIADMCPRTQQPIANAVAGTVVNGSNILYYALSFVDLRRIAVLRALGGDSQFSILCIITSGTIAVSVGLTCLGVEERSAVAGDDGACTSFATARGTRHSVRAQLWYLCTSFPRLPRQVQQVFKVQFFSWMDKTHVTAAQRLDKDFQARAARMGSLGLMLFALVALITGTILSITAHKPAGRGRHTRLTQSIRLMWVASQALFALCMLATAFTSSLSGVYILVGLCGISWAVTVWAPFALISAQIVQDTGRSGATIHSEPLMQHEGESAMEDDRQHDVEVGDKEGDDQHDRRDGADDACERRPGIVLGLHNVAIAGPQIVAAAGCSLIFWMLEGSSEESVGWALRAGGLAALGAAIMAGGIHDEVREFPLKMVRLAVGTRD</sequence>
<dbReference type="EMBL" id="JAKJXP020000154">
    <property type="protein sequence ID" value="KAK7741902.1"/>
    <property type="molecule type" value="Genomic_DNA"/>
</dbReference>
<comment type="subcellular location">
    <subcellularLocation>
        <location evidence="1">Membrane</location>
        <topology evidence="1">Multi-pass membrane protein</topology>
    </subcellularLocation>
</comment>
<name>A0AAN9U7S4_9PEZI</name>
<comment type="caution">
    <text evidence="8">The sequence shown here is derived from an EMBL/GenBank/DDBJ whole genome shotgun (WGS) entry which is preliminary data.</text>
</comment>
<evidence type="ECO:0000313" key="9">
    <source>
        <dbReference type="Proteomes" id="UP001320420"/>
    </source>
</evidence>